<accession>A0ABW5RDB9</accession>
<dbReference type="EMBL" id="JBHUMM010000043">
    <property type="protein sequence ID" value="MFD2672701.1"/>
    <property type="molecule type" value="Genomic_DNA"/>
</dbReference>
<dbReference type="InterPro" id="IPR002734">
    <property type="entry name" value="RibDG_C"/>
</dbReference>
<name>A0ABW5RDB9_9BACL</name>
<feature type="domain" description="Bacterial bifunctional deaminase-reductase C-terminal" evidence="1">
    <location>
        <begin position="12"/>
        <end position="60"/>
    </location>
</feature>
<protein>
    <submittedName>
        <fullName evidence="2">Dihydrofolate reductase family protein</fullName>
    </submittedName>
</protein>
<evidence type="ECO:0000259" key="1">
    <source>
        <dbReference type="Pfam" id="PF01872"/>
    </source>
</evidence>
<organism evidence="2 3">
    <name type="scientific">Marinicrinis sediminis</name>
    <dbReference type="NCBI Taxonomy" id="1652465"/>
    <lineage>
        <taxon>Bacteria</taxon>
        <taxon>Bacillati</taxon>
        <taxon>Bacillota</taxon>
        <taxon>Bacilli</taxon>
        <taxon>Bacillales</taxon>
        <taxon>Paenibacillaceae</taxon>
    </lineage>
</organism>
<dbReference type="InterPro" id="IPR024072">
    <property type="entry name" value="DHFR-like_dom_sf"/>
</dbReference>
<dbReference type="Pfam" id="PF01872">
    <property type="entry name" value="RibD_C"/>
    <property type="match status" value="1"/>
</dbReference>
<dbReference type="Gene3D" id="3.40.430.10">
    <property type="entry name" value="Dihydrofolate Reductase, subunit A"/>
    <property type="match status" value="1"/>
</dbReference>
<dbReference type="RefSeq" id="WP_379930267.1">
    <property type="nucleotide sequence ID" value="NZ_JBHUMM010000043.1"/>
</dbReference>
<comment type="caution">
    <text evidence="2">The sequence shown here is derived from an EMBL/GenBank/DDBJ whole genome shotgun (WGS) entry which is preliminary data.</text>
</comment>
<proteinExistence type="predicted"/>
<reference evidence="3" key="1">
    <citation type="journal article" date="2019" name="Int. J. Syst. Evol. Microbiol.">
        <title>The Global Catalogue of Microorganisms (GCM) 10K type strain sequencing project: providing services to taxonomists for standard genome sequencing and annotation.</title>
        <authorList>
            <consortium name="The Broad Institute Genomics Platform"/>
            <consortium name="The Broad Institute Genome Sequencing Center for Infectious Disease"/>
            <person name="Wu L."/>
            <person name="Ma J."/>
        </authorList>
    </citation>
    <scope>NUCLEOTIDE SEQUENCE [LARGE SCALE GENOMIC DNA]</scope>
    <source>
        <strain evidence="3">KCTC 33676</strain>
    </source>
</reference>
<dbReference type="SUPFAM" id="SSF53597">
    <property type="entry name" value="Dihydrofolate reductase-like"/>
    <property type="match status" value="1"/>
</dbReference>
<evidence type="ECO:0000313" key="3">
    <source>
        <dbReference type="Proteomes" id="UP001597497"/>
    </source>
</evidence>
<keyword evidence="3" id="KW-1185">Reference proteome</keyword>
<gene>
    <name evidence="2" type="ORF">ACFSUC_14130</name>
</gene>
<evidence type="ECO:0000313" key="2">
    <source>
        <dbReference type="EMBL" id="MFD2672701.1"/>
    </source>
</evidence>
<dbReference type="Proteomes" id="UP001597497">
    <property type="component" value="Unassembled WGS sequence"/>
</dbReference>
<sequence>MKLNNTMLIRDNIAEEIKALKEQPCKNIVIFSSSGAVKTLLQLSLIDEFLLTIYPVFLGVGNQFLSLAI</sequence>